<dbReference type="Proteomes" id="UP000244005">
    <property type="component" value="Unassembled WGS sequence"/>
</dbReference>
<organism evidence="1 2">
    <name type="scientific">Marchantia polymorpha</name>
    <name type="common">Common liverwort</name>
    <name type="synonym">Marchantia aquatica</name>
    <dbReference type="NCBI Taxonomy" id="3197"/>
    <lineage>
        <taxon>Eukaryota</taxon>
        <taxon>Viridiplantae</taxon>
        <taxon>Streptophyta</taxon>
        <taxon>Embryophyta</taxon>
        <taxon>Marchantiophyta</taxon>
        <taxon>Marchantiopsida</taxon>
        <taxon>Marchantiidae</taxon>
        <taxon>Marchantiales</taxon>
        <taxon>Marchantiaceae</taxon>
        <taxon>Marchantia</taxon>
    </lineage>
</organism>
<protein>
    <submittedName>
        <fullName evidence="1">Uncharacterized protein</fullName>
    </submittedName>
</protein>
<dbReference type="AlphaFoldDB" id="A0A2R6WKS9"/>
<sequence>MSVSNSFSFLKIWPTSPLAGIRCAHYSEVRNALTGGYLAIGQGEPPPSKISRLSYSKGGPKCGNEFLTCRSLIVHSNASSEPLTSSRKHDLRTQSTNRVDTHTLSHTALRPELEFLSLFPSVGGTGIKVRVIDDRFLELEFSGQSFGRRARTLEGKIHLPSAEEF</sequence>
<accession>A0A2R6WKS9</accession>
<gene>
    <name evidence="1" type="ORF">MARPO_0080s0079</name>
</gene>
<proteinExistence type="predicted"/>
<dbReference type="Gramene" id="Mp4g02200.1">
    <property type="protein sequence ID" value="Mp4g02200.1.cds"/>
    <property type="gene ID" value="Mp4g02200"/>
</dbReference>
<dbReference type="EMBL" id="KZ772752">
    <property type="protein sequence ID" value="PTQ34464.1"/>
    <property type="molecule type" value="Genomic_DNA"/>
</dbReference>
<name>A0A2R6WKS9_MARPO</name>
<keyword evidence="2" id="KW-1185">Reference proteome</keyword>
<reference evidence="2" key="1">
    <citation type="journal article" date="2017" name="Cell">
        <title>Insights into land plant evolution garnered from the Marchantia polymorpha genome.</title>
        <authorList>
            <person name="Bowman J.L."/>
            <person name="Kohchi T."/>
            <person name="Yamato K.T."/>
            <person name="Jenkins J."/>
            <person name="Shu S."/>
            <person name="Ishizaki K."/>
            <person name="Yamaoka S."/>
            <person name="Nishihama R."/>
            <person name="Nakamura Y."/>
            <person name="Berger F."/>
            <person name="Adam C."/>
            <person name="Aki S.S."/>
            <person name="Althoff F."/>
            <person name="Araki T."/>
            <person name="Arteaga-Vazquez M.A."/>
            <person name="Balasubrmanian S."/>
            <person name="Barry K."/>
            <person name="Bauer D."/>
            <person name="Boehm C.R."/>
            <person name="Briginshaw L."/>
            <person name="Caballero-Perez J."/>
            <person name="Catarino B."/>
            <person name="Chen F."/>
            <person name="Chiyoda S."/>
            <person name="Chovatia M."/>
            <person name="Davies K.M."/>
            <person name="Delmans M."/>
            <person name="Demura T."/>
            <person name="Dierschke T."/>
            <person name="Dolan L."/>
            <person name="Dorantes-Acosta A.E."/>
            <person name="Eklund D.M."/>
            <person name="Florent S.N."/>
            <person name="Flores-Sandoval E."/>
            <person name="Fujiyama A."/>
            <person name="Fukuzawa H."/>
            <person name="Galik B."/>
            <person name="Grimanelli D."/>
            <person name="Grimwood J."/>
            <person name="Grossniklaus U."/>
            <person name="Hamada T."/>
            <person name="Haseloff J."/>
            <person name="Hetherington A.J."/>
            <person name="Higo A."/>
            <person name="Hirakawa Y."/>
            <person name="Hundley H.N."/>
            <person name="Ikeda Y."/>
            <person name="Inoue K."/>
            <person name="Inoue S.I."/>
            <person name="Ishida S."/>
            <person name="Jia Q."/>
            <person name="Kakita M."/>
            <person name="Kanazawa T."/>
            <person name="Kawai Y."/>
            <person name="Kawashima T."/>
            <person name="Kennedy M."/>
            <person name="Kinose K."/>
            <person name="Kinoshita T."/>
            <person name="Kohara Y."/>
            <person name="Koide E."/>
            <person name="Komatsu K."/>
            <person name="Kopischke S."/>
            <person name="Kubo M."/>
            <person name="Kyozuka J."/>
            <person name="Lagercrantz U."/>
            <person name="Lin S.S."/>
            <person name="Lindquist E."/>
            <person name="Lipzen A.M."/>
            <person name="Lu C.W."/>
            <person name="De Luna E."/>
            <person name="Martienssen R.A."/>
            <person name="Minamino N."/>
            <person name="Mizutani M."/>
            <person name="Mizutani M."/>
            <person name="Mochizuki N."/>
            <person name="Monte I."/>
            <person name="Mosher R."/>
            <person name="Nagasaki H."/>
            <person name="Nakagami H."/>
            <person name="Naramoto S."/>
            <person name="Nishitani K."/>
            <person name="Ohtani M."/>
            <person name="Okamoto T."/>
            <person name="Okumura M."/>
            <person name="Phillips J."/>
            <person name="Pollak B."/>
            <person name="Reinders A."/>
            <person name="Rovekamp M."/>
            <person name="Sano R."/>
            <person name="Sawa S."/>
            <person name="Schmid M.W."/>
            <person name="Shirakawa M."/>
            <person name="Solano R."/>
            <person name="Spunde A."/>
            <person name="Suetsugu N."/>
            <person name="Sugano S."/>
            <person name="Sugiyama A."/>
            <person name="Sun R."/>
            <person name="Suzuki Y."/>
            <person name="Takenaka M."/>
            <person name="Takezawa D."/>
            <person name="Tomogane H."/>
            <person name="Tsuzuki M."/>
            <person name="Ueda T."/>
            <person name="Umeda M."/>
            <person name="Ward J.M."/>
            <person name="Watanabe Y."/>
            <person name="Yazaki K."/>
            <person name="Yokoyama R."/>
            <person name="Yoshitake Y."/>
            <person name="Yotsui I."/>
            <person name="Zachgo S."/>
            <person name="Schmutz J."/>
        </authorList>
    </citation>
    <scope>NUCLEOTIDE SEQUENCE [LARGE SCALE GENOMIC DNA]</scope>
    <source>
        <strain evidence="2">Tak-1</strain>
    </source>
</reference>
<evidence type="ECO:0000313" key="2">
    <source>
        <dbReference type="Proteomes" id="UP000244005"/>
    </source>
</evidence>
<evidence type="ECO:0000313" key="1">
    <source>
        <dbReference type="EMBL" id="PTQ34464.1"/>
    </source>
</evidence>